<dbReference type="AlphaFoldDB" id="A0A1I6HDA1"/>
<accession>A0A1I6HDA1</accession>
<evidence type="ECO:0000256" key="9">
    <source>
        <dbReference type="RuleBase" id="RU369079"/>
    </source>
</evidence>
<feature type="domain" description="Tripartite ATP-independent periplasmic transporters DctQ component" evidence="10">
    <location>
        <begin position="37"/>
        <end position="167"/>
    </location>
</feature>
<keyword evidence="4 9" id="KW-0997">Cell inner membrane</keyword>
<evidence type="ECO:0000256" key="1">
    <source>
        <dbReference type="ARBA" id="ARBA00004429"/>
    </source>
</evidence>
<dbReference type="PANTHER" id="PTHR35011">
    <property type="entry name" value="2,3-DIKETO-L-GULONATE TRAP TRANSPORTER SMALL PERMEASE PROTEIN YIAM"/>
    <property type="match status" value="1"/>
</dbReference>
<keyword evidence="3" id="KW-1003">Cell membrane</keyword>
<feature type="transmembrane region" description="Helical" evidence="9">
    <location>
        <begin position="25"/>
        <end position="46"/>
    </location>
</feature>
<feature type="transmembrane region" description="Helical" evidence="9">
    <location>
        <begin position="141"/>
        <end position="161"/>
    </location>
</feature>
<organism evidence="11 12">
    <name type="scientific">Litoreibacter janthinus</name>
    <dbReference type="NCBI Taxonomy" id="670154"/>
    <lineage>
        <taxon>Bacteria</taxon>
        <taxon>Pseudomonadati</taxon>
        <taxon>Pseudomonadota</taxon>
        <taxon>Alphaproteobacteria</taxon>
        <taxon>Rhodobacterales</taxon>
        <taxon>Roseobacteraceae</taxon>
        <taxon>Litoreibacter</taxon>
    </lineage>
</organism>
<name>A0A1I6HDA1_9RHOB</name>
<evidence type="ECO:0000256" key="4">
    <source>
        <dbReference type="ARBA" id="ARBA00022519"/>
    </source>
</evidence>
<dbReference type="EMBL" id="FOYO01000001">
    <property type="protein sequence ID" value="SFR52257.1"/>
    <property type="molecule type" value="Genomic_DNA"/>
</dbReference>
<dbReference type="STRING" id="670154.SAMN04488002_2833"/>
<dbReference type="PANTHER" id="PTHR35011:SF4">
    <property type="entry name" value="SLL1102 PROTEIN"/>
    <property type="match status" value="1"/>
</dbReference>
<keyword evidence="6 9" id="KW-1133">Transmembrane helix</keyword>
<keyword evidence="5 9" id="KW-0812">Transmembrane</keyword>
<evidence type="ECO:0000313" key="11">
    <source>
        <dbReference type="EMBL" id="SFR52257.1"/>
    </source>
</evidence>
<dbReference type="InterPro" id="IPR007387">
    <property type="entry name" value="TRAP_DctQ"/>
</dbReference>
<evidence type="ECO:0000256" key="3">
    <source>
        <dbReference type="ARBA" id="ARBA00022475"/>
    </source>
</evidence>
<evidence type="ECO:0000256" key="6">
    <source>
        <dbReference type="ARBA" id="ARBA00022989"/>
    </source>
</evidence>
<evidence type="ECO:0000259" key="10">
    <source>
        <dbReference type="Pfam" id="PF04290"/>
    </source>
</evidence>
<protein>
    <recommendedName>
        <fullName evidence="9">TRAP transporter small permease protein</fullName>
    </recommendedName>
</protein>
<sequence length="211" mass="22989">MAHQANADGSLLGRLHRAFIPVEDLANLLAAFAIMMLMVLGVLQIVLRTVFNTPISGYIDLVELSMASMAFLGAAYCQRLGSHIRMELLVGRLKGRSLWLLEGLGAALALFIIGVLIYYSFGHFLRAYTLGDTTMDAEYPIWPSKLLVPVAFSIWFVRLALQFAGSMRLVLNPDAVPVAVVTAKAVAQQAQDEIHEVMGDDVDPAGQEGRS</sequence>
<proteinExistence type="inferred from homology"/>
<keyword evidence="12" id="KW-1185">Reference proteome</keyword>
<evidence type="ECO:0000313" key="12">
    <source>
        <dbReference type="Proteomes" id="UP000199658"/>
    </source>
</evidence>
<keyword evidence="7 9" id="KW-0472">Membrane</keyword>
<comment type="subcellular location">
    <subcellularLocation>
        <location evidence="1 9">Cell inner membrane</location>
        <topology evidence="1 9">Multi-pass membrane protein</topology>
    </subcellularLocation>
</comment>
<gene>
    <name evidence="11" type="ORF">SAMN04488002_2833</name>
</gene>
<comment type="subunit">
    <text evidence="9">The complex comprises the extracytoplasmic solute receptor protein and the two transmembrane proteins.</text>
</comment>
<dbReference type="Pfam" id="PF04290">
    <property type="entry name" value="DctQ"/>
    <property type="match status" value="1"/>
</dbReference>
<dbReference type="RefSeq" id="WP_090217985.1">
    <property type="nucleotide sequence ID" value="NZ_FOYO01000001.1"/>
</dbReference>
<evidence type="ECO:0000256" key="7">
    <source>
        <dbReference type="ARBA" id="ARBA00023136"/>
    </source>
</evidence>
<dbReference type="GO" id="GO:0022857">
    <property type="term" value="F:transmembrane transporter activity"/>
    <property type="evidence" value="ECO:0007669"/>
    <property type="project" value="UniProtKB-UniRule"/>
</dbReference>
<comment type="function">
    <text evidence="9">Part of the tripartite ATP-independent periplasmic (TRAP) transport system.</text>
</comment>
<evidence type="ECO:0000256" key="5">
    <source>
        <dbReference type="ARBA" id="ARBA00022692"/>
    </source>
</evidence>
<feature type="transmembrane region" description="Helical" evidence="9">
    <location>
        <begin position="58"/>
        <end position="77"/>
    </location>
</feature>
<dbReference type="InterPro" id="IPR055348">
    <property type="entry name" value="DctQ"/>
</dbReference>
<dbReference type="OrthoDB" id="7843894at2"/>
<dbReference type="GO" id="GO:0005886">
    <property type="term" value="C:plasma membrane"/>
    <property type="evidence" value="ECO:0007669"/>
    <property type="project" value="UniProtKB-SubCell"/>
</dbReference>
<evidence type="ECO:0000256" key="8">
    <source>
        <dbReference type="ARBA" id="ARBA00038436"/>
    </source>
</evidence>
<reference evidence="12" key="1">
    <citation type="submission" date="2016-10" db="EMBL/GenBank/DDBJ databases">
        <authorList>
            <person name="Varghese N."/>
            <person name="Submissions S."/>
        </authorList>
    </citation>
    <scope>NUCLEOTIDE SEQUENCE [LARGE SCALE GENOMIC DNA]</scope>
    <source>
        <strain evidence="12">DSM 26921</strain>
    </source>
</reference>
<dbReference type="Proteomes" id="UP000199658">
    <property type="component" value="Unassembled WGS sequence"/>
</dbReference>
<evidence type="ECO:0000256" key="2">
    <source>
        <dbReference type="ARBA" id="ARBA00022448"/>
    </source>
</evidence>
<feature type="transmembrane region" description="Helical" evidence="9">
    <location>
        <begin position="98"/>
        <end position="121"/>
    </location>
</feature>
<keyword evidence="2 9" id="KW-0813">Transport</keyword>
<comment type="similarity">
    <text evidence="8 9">Belongs to the TRAP transporter small permease family.</text>
</comment>